<dbReference type="OrthoDB" id="263283at2759"/>
<dbReference type="GO" id="GO:0032259">
    <property type="term" value="P:methylation"/>
    <property type="evidence" value="ECO:0007669"/>
    <property type="project" value="UniProtKB-KW"/>
</dbReference>
<evidence type="ECO:0000256" key="11">
    <source>
        <dbReference type="ARBA" id="ARBA00049202"/>
    </source>
</evidence>
<dbReference type="Pfam" id="PF02676">
    <property type="entry name" value="TYW3"/>
    <property type="match status" value="1"/>
</dbReference>
<comment type="similarity">
    <text evidence="2">Belongs to the TYW3 family.</text>
</comment>
<comment type="pathway">
    <text evidence="1">tRNA modification; wybutosine-tRNA(Phe) biosynthesis.</text>
</comment>
<dbReference type="InterPro" id="IPR036602">
    <property type="entry name" value="tRNA_yW-synthesising-like_sf"/>
</dbReference>
<feature type="domain" description="tRNA wybutosine-synthesizing protein" evidence="12">
    <location>
        <begin position="34"/>
        <end position="223"/>
    </location>
</feature>
<evidence type="ECO:0000256" key="3">
    <source>
        <dbReference type="ARBA" id="ARBA00012750"/>
    </source>
</evidence>
<dbReference type="GO" id="GO:0008033">
    <property type="term" value="P:tRNA processing"/>
    <property type="evidence" value="ECO:0007669"/>
    <property type="project" value="UniProtKB-KW"/>
</dbReference>
<evidence type="ECO:0000256" key="6">
    <source>
        <dbReference type="ARBA" id="ARBA00022679"/>
    </source>
</evidence>
<evidence type="ECO:0000256" key="9">
    <source>
        <dbReference type="ARBA" id="ARBA00025378"/>
    </source>
</evidence>
<reference evidence="14" key="1">
    <citation type="submission" date="2017-01" db="EMBL/GenBank/DDBJ databases">
        <title>Comparative genomics of anhydrobiosis in the tardigrade Hypsibius dujardini.</title>
        <authorList>
            <person name="Yoshida Y."/>
            <person name="Koutsovoulos G."/>
            <person name="Laetsch D."/>
            <person name="Stevens L."/>
            <person name="Kumar S."/>
            <person name="Horikawa D."/>
            <person name="Ishino K."/>
            <person name="Komine S."/>
            <person name="Tomita M."/>
            <person name="Blaxter M."/>
            <person name="Arakawa K."/>
        </authorList>
    </citation>
    <scope>NUCLEOTIDE SEQUENCE [LARGE SCALE GENOMIC DNA]</scope>
    <source>
        <strain evidence="14">Z151</strain>
    </source>
</reference>
<dbReference type="Proteomes" id="UP000192578">
    <property type="component" value="Unassembled WGS sequence"/>
</dbReference>
<keyword evidence="5" id="KW-0489">Methyltransferase</keyword>
<gene>
    <name evidence="13" type="ORF">BV898_11776</name>
</gene>
<dbReference type="SUPFAM" id="SSF111278">
    <property type="entry name" value="SSo0622-like"/>
    <property type="match status" value="1"/>
</dbReference>
<evidence type="ECO:0000313" key="14">
    <source>
        <dbReference type="Proteomes" id="UP000192578"/>
    </source>
</evidence>
<dbReference type="InterPro" id="IPR003827">
    <property type="entry name" value="tRNA_yW-synthesising"/>
</dbReference>
<evidence type="ECO:0000256" key="2">
    <source>
        <dbReference type="ARBA" id="ARBA00008569"/>
    </source>
</evidence>
<protein>
    <recommendedName>
        <fullName evidence="4">tRNA wybutosine-synthesizing protein 3 homolog</fullName>
        <ecNumber evidence="3">2.1.1.282</ecNumber>
    </recommendedName>
    <alternativeName>
        <fullName evidence="10">tRNA(Phe) 7-((3-amino-3-carboxypropyl)-4-demethylwyosine(37)-N(4))-methyltransferase</fullName>
    </alternativeName>
</protein>
<dbReference type="AlphaFoldDB" id="A0A1W0WFL3"/>
<evidence type="ECO:0000256" key="8">
    <source>
        <dbReference type="ARBA" id="ARBA00022694"/>
    </source>
</evidence>
<evidence type="ECO:0000256" key="10">
    <source>
        <dbReference type="ARBA" id="ARBA00030554"/>
    </source>
</evidence>
<dbReference type="PANTHER" id="PTHR48418:SF1">
    <property type="entry name" value="TRNA WYBUTOSINE-SYNTHESIZING PROTEIN 3"/>
    <property type="match status" value="1"/>
</dbReference>
<accession>A0A1W0WFL3</accession>
<evidence type="ECO:0000256" key="5">
    <source>
        <dbReference type="ARBA" id="ARBA00022603"/>
    </source>
</evidence>
<proteinExistence type="inferred from homology"/>
<comment type="caution">
    <text evidence="13">The sequence shown here is derived from an EMBL/GenBank/DDBJ whole genome shotgun (WGS) entry which is preliminary data.</text>
</comment>
<evidence type="ECO:0000259" key="12">
    <source>
        <dbReference type="Pfam" id="PF02676"/>
    </source>
</evidence>
<name>A0A1W0WFL3_HYPEX</name>
<dbReference type="GO" id="GO:0008168">
    <property type="term" value="F:methyltransferase activity"/>
    <property type="evidence" value="ECO:0007669"/>
    <property type="project" value="UniProtKB-KW"/>
</dbReference>
<evidence type="ECO:0000256" key="7">
    <source>
        <dbReference type="ARBA" id="ARBA00022691"/>
    </source>
</evidence>
<keyword evidence="7" id="KW-0949">S-adenosyl-L-methionine</keyword>
<dbReference type="Gene3D" id="3.30.1960.10">
    <property type="entry name" value="tRNA wybutosine-synthesizing-like"/>
    <property type="match status" value="1"/>
</dbReference>
<dbReference type="EC" id="2.1.1.282" evidence="3"/>
<sequence length="243" mass="26719">MPRNKIAPPDALDVISDLKFDLEKVAAVHDLCSSSAENPDSSKKGTFDAEIRDLLEVLNRIPHFVSTSSCSGRVILFSQEGSGKGACRWHFVRHQNDFTEDSLVDCLRDFAEPAKLAENVDAVLKFEPFILHVRCRTLADAQILHALSVQAGFRNSGITIRRKGKEGFAIHVAVRCTLHFEMPVTLGGELIVSPASFLKLAAELRGKMDRNAALILRFFDALKVKFRSDGDGNADAIQADGDL</sequence>
<organism evidence="13 14">
    <name type="scientific">Hypsibius exemplaris</name>
    <name type="common">Freshwater tardigrade</name>
    <dbReference type="NCBI Taxonomy" id="2072580"/>
    <lineage>
        <taxon>Eukaryota</taxon>
        <taxon>Metazoa</taxon>
        <taxon>Ecdysozoa</taxon>
        <taxon>Tardigrada</taxon>
        <taxon>Eutardigrada</taxon>
        <taxon>Parachela</taxon>
        <taxon>Hypsibioidea</taxon>
        <taxon>Hypsibiidae</taxon>
        <taxon>Hypsibius</taxon>
    </lineage>
</organism>
<evidence type="ECO:0000256" key="1">
    <source>
        <dbReference type="ARBA" id="ARBA00004797"/>
    </source>
</evidence>
<dbReference type="PANTHER" id="PTHR48418">
    <property type="entry name" value="TRNA WYBUTOSINE-SYNTHESIZING PROTEIN 3"/>
    <property type="match status" value="1"/>
</dbReference>
<dbReference type="EMBL" id="MTYJ01000112">
    <property type="protein sequence ID" value="OQV14005.1"/>
    <property type="molecule type" value="Genomic_DNA"/>
</dbReference>
<comment type="function">
    <text evidence="9">Probable S-adenosyl-L-methionine-dependent methyltransferase that acts as a component of the wybutosine biosynthesis pathway. Wybutosine is a hyper modified guanosine with a tricyclic base found at the 3'-position adjacent to the anticodon of eukaryotic phenylalanine tRNA.</text>
</comment>
<dbReference type="UniPathway" id="UPA00375"/>
<keyword evidence="14" id="KW-1185">Reference proteome</keyword>
<evidence type="ECO:0000256" key="4">
    <source>
        <dbReference type="ARBA" id="ARBA00016536"/>
    </source>
</evidence>
<keyword evidence="8" id="KW-0819">tRNA processing</keyword>
<comment type="catalytic activity">
    <reaction evidence="11">
        <text>4-demethyl-7-[(3S)-3-amino-3-carboxypropyl]wyosine(37) in tRNA(Phe) + S-adenosyl-L-methionine = 7-[(3S)-3-amino-3-carboxypropyl]wyosine(37) in tRNA(Phe) + S-adenosyl-L-homocysteine + H(+)</text>
        <dbReference type="Rhea" id="RHEA:36635"/>
        <dbReference type="Rhea" id="RHEA-COMP:10378"/>
        <dbReference type="Rhea" id="RHEA-COMP:10379"/>
        <dbReference type="ChEBI" id="CHEBI:15378"/>
        <dbReference type="ChEBI" id="CHEBI:57856"/>
        <dbReference type="ChEBI" id="CHEBI:59789"/>
        <dbReference type="ChEBI" id="CHEBI:73543"/>
        <dbReference type="ChEBI" id="CHEBI:73550"/>
        <dbReference type="EC" id="2.1.1.282"/>
    </reaction>
</comment>
<keyword evidence="6" id="KW-0808">Transferase</keyword>
<evidence type="ECO:0000313" key="13">
    <source>
        <dbReference type="EMBL" id="OQV14005.1"/>
    </source>
</evidence>